<keyword evidence="3" id="KW-1185">Reference proteome</keyword>
<evidence type="ECO:0000313" key="3">
    <source>
        <dbReference type="Proteomes" id="UP001141327"/>
    </source>
</evidence>
<keyword evidence="1" id="KW-0175">Coiled coil</keyword>
<comment type="caution">
    <text evidence="2">The sequence shown here is derived from an EMBL/GenBank/DDBJ whole genome shotgun (WGS) entry which is preliminary data.</text>
</comment>
<dbReference type="Proteomes" id="UP001141327">
    <property type="component" value="Unassembled WGS sequence"/>
</dbReference>
<proteinExistence type="predicted"/>
<dbReference type="EMBL" id="JAPMOS010000098">
    <property type="protein sequence ID" value="KAJ4455647.1"/>
    <property type="molecule type" value="Genomic_DNA"/>
</dbReference>
<protein>
    <submittedName>
        <fullName evidence="2">Uncharacterized protein</fullName>
    </submittedName>
</protein>
<evidence type="ECO:0000313" key="2">
    <source>
        <dbReference type="EMBL" id="KAJ4455647.1"/>
    </source>
</evidence>
<feature type="coiled-coil region" evidence="1">
    <location>
        <begin position="73"/>
        <end position="100"/>
    </location>
</feature>
<evidence type="ECO:0000256" key="1">
    <source>
        <dbReference type="SAM" id="Coils"/>
    </source>
</evidence>
<organism evidence="2 3">
    <name type="scientific">Paratrimastix pyriformis</name>
    <dbReference type="NCBI Taxonomy" id="342808"/>
    <lineage>
        <taxon>Eukaryota</taxon>
        <taxon>Metamonada</taxon>
        <taxon>Preaxostyla</taxon>
        <taxon>Paratrimastigidae</taxon>
        <taxon>Paratrimastix</taxon>
    </lineage>
</organism>
<sequence length="233" mass="28075">MDTIEYRINSFINENSEKLHKAINIRNALRMNIWQLREITTVDILKRYVSNIYNKKASSTCLDIILSSLKDVIPKFQQRLNEYESAIDNATEVLDFIKDRQRYIDINTFSNTTIILDKYVQNYGGSDFDFNNGEIKLYWEKFFFRERIFDTNICWYEGRNYSSIKYEMTKDQLKKIKYDKKCKILRQKISHYYPVLTLSEDKPPHNNLQRIEFEEDLNLDILFDESEEDNEDD</sequence>
<accession>A0ABQ8UBD1</accession>
<gene>
    <name evidence="2" type="ORF">PAPYR_9347</name>
</gene>
<reference evidence="2" key="1">
    <citation type="journal article" date="2022" name="bioRxiv">
        <title>Genomics of Preaxostyla Flagellates Illuminates Evolutionary Transitions and the Path Towards Mitochondrial Loss.</title>
        <authorList>
            <person name="Novak L.V.F."/>
            <person name="Treitli S.C."/>
            <person name="Pyrih J."/>
            <person name="Halakuc P."/>
            <person name="Pipaliya S.V."/>
            <person name="Vacek V."/>
            <person name="Brzon O."/>
            <person name="Soukal P."/>
            <person name="Eme L."/>
            <person name="Dacks J.B."/>
            <person name="Karnkowska A."/>
            <person name="Elias M."/>
            <person name="Hampl V."/>
        </authorList>
    </citation>
    <scope>NUCLEOTIDE SEQUENCE</scope>
    <source>
        <strain evidence="2">RCP-MX</strain>
    </source>
</reference>
<name>A0ABQ8UBD1_9EUKA</name>